<dbReference type="InterPro" id="IPR012495">
    <property type="entry name" value="TadE-like_dom"/>
</dbReference>
<evidence type="ECO:0000313" key="3">
    <source>
        <dbReference type="EMBL" id="VFR55374.1"/>
    </source>
</evidence>
<keyword evidence="1" id="KW-0812">Transmembrane</keyword>
<evidence type="ECO:0000256" key="1">
    <source>
        <dbReference type="SAM" id="Phobius"/>
    </source>
</evidence>
<protein>
    <submittedName>
        <fullName evidence="3">Flp pilus assembly protein TadG</fullName>
    </submittedName>
</protein>
<organism evidence="3">
    <name type="scientific">plant metagenome</name>
    <dbReference type="NCBI Taxonomy" id="1297885"/>
    <lineage>
        <taxon>unclassified sequences</taxon>
        <taxon>metagenomes</taxon>
        <taxon>organismal metagenomes</taxon>
    </lineage>
</organism>
<accession>A0A484RYJ4</accession>
<proteinExistence type="predicted"/>
<reference evidence="3" key="1">
    <citation type="submission" date="2019-03" db="EMBL/GenBank/DDBJ databases">
        <authorList>
            <person name="Danneels B."/>
        </authorList>
    </citation>
    <scope>NUCLEOTIDE SEQUENCE</scope>
</reference>
<sequence length="165" mass="17500">MKVGQRGAYAVEFGLVFLAFFFVLYAVLTYGLIFTAQQALNIAAQDGARGALRWQQGEAAMAQRARLAHAVALDHAQWIRDMAGQEGVRIAVCGNAGLLAGEGACGADLPARDEIEVRVSYAYRQAPLVPDISLGLMGALFLPEQLAAQARVRLGADVVPVEGAT</sequence>
<dbReference type="Pfam" id="PF07811">
    <property type="entry name" value="TadE"/>
    <property type="match status" value="1"/>
</dbReference>
<feature type="transmembrane region" description="Helical" evidence="1">
    <location>
        <begin position="7"/>
        <end position="33"/>
    </location>
</feature>
<keyword evidence="1" id="KW-1133">Transmembrane helix</keyword>
<name>A0A484RYJ4_9ZZZZ</name>
<dbReference type="EMBL" id="CAADII010000043">
    <property type="protein sequence ID" value="VFR55374.1"/>
    <property type="molecule type" value="Genomic_DNA"/>
</dbReference>
<feature type="domain" description="TadE-like" evidence="2">
    <location>
        <begin position="7"/>
        <end position="49"/>
    </location>
</feature>
<evidence type="ECO:0000259" key="2">
    <source>
        <dbReference type="Pfam" id="PF07811"/>
    </source>
</evidence>
<dbReference type="AlphaFoldDB" id="A0A484RYJ4"/>
<keyword evidence="1" id="KW-0472">Membrane</keyword>
<gene>
    <name evidence="3" type="ORF">BRI6_2967</name>
</gene>